<reference evidence="4" key="2">
    <citation type="submission" date="2020-04" db="EMBL/GenBank/DDBJ databases">
        <authorList>
            <consortium name="NCBI Genome Project"/>
        </authorList>
    </citation>
    <scope>NUCLEOTIDE SEQUENCE</scope>
    <source>
        <strain evidence="4">CBS 304.34</strain>
    </source>
</reference>
<evidence type="ECO:0000313" key="3">
    <source>
        <dbReference type="Proteomes" id="UP000504636"/>
    </source>
</evidence>
<feature type="compositionally biased region" description="Polar residues" evidence="1">
    <location>
        <begin position="1"/>
        <end position="11"/>
    </location>
</feature>
<dbReference type="RefSeq" id="XP_033575119.1">
    <property type="nucleotide sequence ID" value="XM_033720218.1"/>
</dbReference>
<gene>
    <name evidence="2 4" type="ORF">BDZ99DRAFT_464051</name>
</gene>
<evidence type="ECO:0000313" key="4">
    <source>
        <dbReference type="RefSeq" id="XP_033575119.1"/>
    </source>
</evidence>
<dbReference type="GeneID" id="54461111"/>
<sequence>MSQSGNSGNDSQKGKEPLPAPKPQRHFNQPIYGPEVINPFAPKQPADYSELTEPAKAHEKSLASKLGEAEVFRKAKYDAFTSAAEAGKRKTDWRCCRCSLFYEGSVELCDNWEAHTQPKAYKHFHDRCGACPPALKPELERVATPHPDAEEIEIKDAINDYEELELEGAQQF</sequence>
<organism evidence="2">
    <name type="scientific">Mytilinidion resinicola</name>
    <dbReference type="NCBI Taxonomy" id="574789"/>
    <lineage>
        <taxon>Eukaryota</taxon>
        <taxon>Fungi</taxon>
        <taxon>Dikarya</taxon>
        <taxon>Ascomycota</taxon>
        <taxon>Pezizomycotina</taxon>
        <taxon>Dothideomycetes</taxon>
        <taxon>Pleosporomycetidae</taxon>
        <taxon>Mytilinidiales</taxon>
        <taxon>Mytilinidiaceae</taxon>
        <taxon>Mytilinidion</taxon>
    </lineage>
</organism>
<dbReference type="Proteomes" id="UP000504636">
    <property type="component" value="Unplaced"/>
</dbReference>
<feature type="region of interest" description="Disordered" evidence="1">
    <location>
        <begin position="1"/>
        <end position="54"/>
    </location>
</feature>
<evidence type="ECO:0000256" key="1">
    <source>
        <dbReference type="SAM" id="MobiDB-lite"/>
    </source>
</evidence>
<keyword evidence="3" id="KW-1185">Reference proteome</keyword>
<reference evidence="4" key="3">
    <citation type="submission" date="2025-04" db="UniProtKB">
        <authorList>
            <consortium name="RefSeq"/>
        </authorList>
    </citation>
    <scope>IDENTIFICATION</scope>
    <source>
        <strain evidence="4">CBS 304.34</strain>
    </source>
</reference>
<protein>
    <submittedName>
        <fullName evidence="2 4">Uncharacterized protein</fullName>
    </submittedName>
</protein>
<accession>A0A6A6YJM3</accession>
<evidence type="ECO:0000313" key="2">
    <source>
        <dbReference type="EMBL" id="KAF2808155.1"/>
    </source>
</evidence>
<reference evidence="2 4" key="1">
    <citation type="journal article" date="2020" name="Stud. Mycol.">
        <title>101 Dothideomycetes genomes: a test case for predicting lifestyles and emergence of pathogens.</title>
        <authorList>
            <person name="Haridas S."/>
            <person name="Albert R."/>
            <person name="Binder M."/>
            <person name="Bloem J."/>
            <person name="Labutti K."/>
            <person name="Salamov A."/>
            <person name="Andreopoulos B."/>
            <person name="Baker S."/>
            <person name="Barry K."/>
            <person name="Bills G."/>
            <person name="Bluhm B."/>
            <person name="Cannon C."/>
            <person name="Castanera R."/>
            <person name="Culley D."/>
            <person name="Daum C."/>
            <person name="Ezra D."/>
            <person name="Gonzalez J."/>
            <person name="Henrissat B."/>
            <person name="Kuo A."/>
            <person name="Liang C."/>
            <person name="Lipzen A."/>
            <person name="Lutzoni F."/>
            <person name="Magnuson J."/>
            <person name="Mondo S."/>
            <person name="Nolan M."/>
            <person name="Ohm R."/>
            <person name="Pangilinan J."/>
            <person name="Park H.-J."/>
            <person name="Ramirez L."/>
            <person name="Alfaro M."/>
            <person name="Sun H."/>
            <person name="Tritt A."/>
            <person name="Yoshinaga Y."/>
            <person name="Zwiers L.-H."/>
            <person name="Turgeon B."/>
            <person name="Goodwin S."/>
            <person name="Spatafora J."/>
            <person name="Crous P."/>
            <person name="Grigoriev I."/>
        </authorList>
    </citation>
    <scope>NUCLEOTIDE SEQUENCE</scope>
    <source>
        <strain evidence="2 4">CBS 304.34</strain>
    </source>
</reference>
<name>A0A6A6YJM3_9PEZI</name>
<proteinExistence type="predicted"/>
<dbReference type="AlphaFoldDB" id="A0A6A6YJM3"/>
<dbReference type="EMBL" id="MU003703">
    <property type="protein sequence ID" value="KAF2808155.1"/>
    <property type="molecule type" value="Genomic_DNA"/>
</dbReference>